<dbReference type="RefSeq" id="XP_039129592.1">
    <property type="nucleotide sequence ID" value="XM_039273658.1"/>
</dbReference>
<keyword evidence="1" id="KW-1185">Reference proteome</keyword>
<dbReference type="InterPro" id="IPR036910">
    <property type="entry name" value="HMG_box_dom_sf"/>
</dbReference>
<proteinExistence type="predicted"/>
<dbReference type="GeneID" id="120265708"/>
<sequence>MANGLRARKRVRAPCRAPDGSAYQKCERCGVSVPIVLLDMHDCGQKRAKRDSSSLGISLQPRSPFRFFMESFEKTFKTINVLKIEQEGFNQWINMSQEERSPYIIKAEEINSIYHKMLLKEGRVISKADDEADSATVGKFDPRFRDSLNYDDLDEFKSFESDDWYIGDSWSS</sequence>
<dbReference type="Proteomes" id="UP001515500">
    <property type="component" value="Chromosome 7"/>
</dbReference>
<dbReference type="GO" id="GO:0005634">
    <property type="term" value="C:nucleus"/>
    <property type="evidence" value="ECO:0007669"/>
    <property type="project" value="TreeGrafter"/>
</dbReference>
<reference evidence="2" key="1">
    <citation type="submission" date="2025-08" db="UniProtKB">
        <authorList>
            <consortium name="RefSeq"/>
        </authorList>
    </citation>
    <scope>IDENTIFICATION</scope>
</reference>
<dbReference type="PANTHER" id="PTHR47658">
    <property type="entry name" value="HIGH MOBILITY GROUP B PROTEIN 12-RELATED"/>
    <property type="match status" value="1"/>
</dbReference>
<protein>
    <submittedName>
        <fullName evidence="2">Uncharacterized protein LOC120265708</fullName>
    </submittedName>
</protein>
<dbReference type="PANTHER" id="PTHR47658:SF2">
    <property type="entry name" value="HMG-BOX (HIGH MOBILITY GROUP) DNA-BINDING FAMILY PROTEIN"/>
    <property type="match status" value="1"/>
</dbReference>
<dbReference type="AlphaFoldDB" id="A0AB40BQB5"/>
<dbReference type="GO" id="GO:0003677">
    <property type="term" value="F:DNA binding"/>
    <property type="evidence" value="ECO:0007669"/>
    <property type="project" value="TreeGrafter"/>
</dbReference>
<gene>
    <name evidence="2" type="primary">LOC120265708</name>
</gene>
<dbReference type="SUPFAM" id="SSF47095">
    <property type="entry name" value="HMG-box"/>
    <property type="match status" value="1"/>
</dbReference>
<organism evidence="1 2">
    <name type="scientific">Dioscorea cayennensis subsp. rotundata</name>
    <name type="common">White Guinea yam</name>
    <name type="synonym">Dioscorea rotundata</name>
    <dbReference type="NCBI Taxonomy" id="55577"/>
    <lineage>
        <taxon>Eukaryota</taxon>
        <taxon>Viridiplantae</taxon>
        <taxon>Streptophyta</taxon>
        <taxon>Embryophyta</taxon>
        <taxon>Tracheophyta</taxon>
        <taxon>Spermatophyta</taxon>
        <taxon>Magnoliopsida</taxon>
        <taxon>Liliopsida</taxon>
        <taxon>Dioscoreales</taxon>
        <taxon>Dioscoreaceae</taxon>
        <taxon>Dioscorea</taxon>
    </lineage>
</organism>
<evidence type="ECO:0000313" key="1">
    <source>
        <dbReference type="Proteomes" id="UP001515500"/>
    </source>
</evidence>
<accession>A0AB40BQB5</accession>
<dbReference type="GO" id="GO:0010197">
    <property type="term" value="P:polar nucleus fusion"/>
    <property type="evidence" value="ECO:0007669"/>
    <property type="project" value="TreeGrafter"/>
</dbReference>
<dbReference type="Gene3D" id="1.10.30.10">
    <property type="entry name" value="High mobility group box domain"/>
    <property type="match status" value="1"/>
</dbReference>
<name>A0AB40BQB5_DIOCR</name>
<evidence type="ECO:0000313" key="2">
    <source>
        <dbReference type="RefSeq" id="XP_039129592.1"/>
    </source>
</evidence>